<dbReference type="GO" id="GO:0016740">
    <property type="term" value="F:transferase activity"/>
    <property type="evidence" value="ECO:0007669"/>
    <property type="project" value="UniProtKB-KW"/>
</dbReference>
<organism evidence="1 2">
    <name type="scientific">Lutimaribacter saemankumensis</name>
    <dbReference type="NCBI Taxonomy" id="490829"/>
    <lineage>
        <taxon>Bacteria</taxon>
        <taxon>Pseudomonadati</taxon>
        <taxon>Pseudomonadota</taxon>
        <taxon>Alphaproteobacteria</taxon>
        <taxon>Rhodobacterales</taxon>
        <taxon>Roseobacteraceae</taxon>
        <taxon>Lutimaribacter</taxon>
    </lineage>
</organism>
<reference evidence="1 2" key="1">
    <citation type="submission" date="2016-10" db="EMBL/GenBank/DDBJ databases">
        <authorList>
            <person name="de Groot N.N."/>
        </authorList>
    </citation>
    <scope>NUCLEOTIDE SEQUENCE [LARGE SCALE GENOMIC DNA]</scope>
    <source>
        <strain evidence="1 2">DSM 28010</strain>
    </source>
</reference>
<accession>A0A1G8HBA0</accession>
<name>A0A1G8HBA0_9RHOB</name>
<dbReference type="EMBL" id="FNEB01000001">
    <property type="protein sequence ID" value="SDI03936.1"/>
    <property type="molecule type" value="Genomic_DNA"/>
</dbReference>
<proteinExistence type="predicted"/>
<dbReference type="Pfam" id="PF13704">
    <property type="entry name" value="Glyco_tranf_2_4"/>
    <property type="match status" value="1"/>
</dbReference>
<dbReference type="OrthoDB" id="835336at2"/>
<evidence type="ECO:0000313" key="2">
    <source>
        <dbReference type="Proteomes" id="UP000199340"/>
    </source>
</evidence>
<evidence type="ECO:0000313" key="1">
    <source>
        <dbReference type="EMBL" id="SDI03936.1"/>
    </source>
</evidence>
<dbReference type="STRING" id="490829.SAMN05421850_101435"/>
<keyword evidence="2" id="KW-1185">Reference proteome</keyword>
<sequence>MQSRVAVITTVRDDDFFLKKWVDYYGGFFGRDALYVINHGNQEQVRRIAEGCNLFPIPDTDTQNFNIRRWRTQNGLLSALRQWYAHVIVCDVDEFIVVDPETGHDLGSWLLNVAKPGRVRTALGMEILHLRDRESESIEASILGPRRHAQLNPWYSKPCVISRAAKLSRGGHYATWDKLDAPDFLYLFHMKYCDFDLYVDMLDRRRDMVKAAGLTEMKEKRTKAVWFEDERDDAAVFAPFAEREVDESWDFSAYRKHMQDTWAPRNNALFHFKRKDSPKLFKLPERFSGIV</sequence>
<dbReference type="Proteomes" id="UP000199340">
    <property type="component" value="Unassembled WGS sequence"/>
</dbReference>
<protein>
    <submittedName>
        <fullName evidence="1">Glycosyl transferase family 2</fullName>
    </submittedName>
</protein>
<gene>
    <name evidence="1" type="ORF">SAMN05421850_101435</name>
</gene>
<dbReference type="AlphaFoldDB" id="A0A1G8HBA0"/>
<dbReference type="RefSeq" id="WP_090026031.1">
    <property type="nucleotide sequence ID" value="NZ_FNEB01000001.1"/>
</dbReference>
<keyword evidence="1" id="KW-0808">Transferase</keyword>